<feature type="region of interest" description="Disordered" evidence="1">
    <location>
        <begin position="1"/>
        <end position="51"/>
    </location>
</feature>
<dbReference type="RefSeq" id="WP_253332124.1">
    <property type="nucleotide sequence ID" value="NZ_JAMYXC010000155.1"/>
</dbReference>
<dbReference type="SUPFAM" id="SSF47598">
    <property type="entry name" value="Ribbon-helix-helix"/>
    <property type="match status" value="1"/>
</dbReference>
<sequence>MAKSFSLSGLVDTEAKTPNQKGQEGARTRSKPKAAPKPKPAPAPMTPSKRLSLVLDGETYQALRRLSFETSRTHQDILDEAARAYLRKHASTQDSGG</sequence>
<protein>
    <submittedName>
        <fullName evidence="2">CopG family transcriptional regulator</fullName>
    </submittedName>
</protein>
<organism evidence="2 3">
    <name type="scientific">Limimaricola litoreus</name>
    <dbReference type="NCBI Taxonomy" id="2955316"/>
    <lineage>
        <taxon>Bacteria</taxon>
        <taxon>Pseudomonadati</taxon>
        <taxon>Pseudomonadota</taxon>
        <taxon>Alphaproteobacteria</taxon>
        <taxon>Rhodobacterales</taxon>
        <taxon>Paracoccaceae</taxon>
        <taxon>Limimaricola</taxon>
    </lineage>
</organism>
<dbReference type="GO" id="GO:0006355">
    <property type="term" value="P:regulation of DNA-templated transcription"/>
    <property type="evidence" value="ECO:0007669"/>
    <property type="project" value="InterPro"/>
</dbReference>
<dbReference type="AlphaFoldDB" id="A0A9X2JRP5"/>
<proteinExistence type="predicted"/>
<reference evidence="2" key="1">
    <citation type="submission" date="2022-06" db="EMBL/GenBank/DDBJ databases">
        <title>Limimaricola sediminis sp. nov., isolated from an intertidal sediment.</title>
        <authorList>
            <person name="Shao X."/>
        </authorList>
    </citation>
    <scope>NUCLEOTIDE SEQUENCE</scope>
    <source>
        <strain evidence="2">ASW11-118</strain>
    </source>
</reference>
<evidence type="ECO:0000256" key="1">
    <source>
        <dbReference type="SAM" id="MobiDB-lite"/>
    </source>
</evidence>
<dbReference type="EMBL" id="JAMYXC010000155">
    <property type="protein sequence ID" value="MCP1168916.1"/>
    <property type="molecule type" value="Genomic_DNA"/>
</dbReference>
<gene>
    <name evidence="2" type="ORF">NHG85_10330</name>
</gene>
<dbReference type="InterPro" id="IPR010985">
    <property type="entry name" value="Ribbon_hlx_hlx"/>
</dbReference>
<comment type="caution">
    <text evidence="2">The sequence shown here is derived from an EMBL/GenBank/DDBJ whole genome shotgun (WGS) entry which is preliminary data.</text>
</comment>
<keyword evidence="3" id="KW-1185">Reference proteome</keyword>
<dbReference type="Proteomes" id="UP001139477">
    <property type="component" value="Unassembled WGS sequence"/>
</dbReference>
<accession>A0A9X2JRP5</accession>
<name>A0A9X2JRP5_9RHOB</name>
<evidence type="ECO:0000313" key="3">
    <source>
        <dbReference type="Proteomes" id="UP001139477"/>
    </source>
</evidence>
<evidence type="ECO:0000313" key="2">
    <source>
        <dbReference type="EMBL" id="MCP1168916.1"/>
    </source>
</evidence>